<evidence type="ECO:0000313" key="2">
    <source>
        <dbReference type="EMBL" id="GAP84971.1"/>
    </source>
</evidence>
<organism evidence="2">
    <name type="scientific">Rosellinia necatrix</name>
    <name type="common">White root-rot fungus</name>
    <dbReference type="NCBI Taxonomy" id="77044"/>
    <lineage>
        <taxon>Eukaryota</taxon>
        <taxon>Fungi</taxon>
        <taxon>Dikarya</taxon>
        <taxon>Ascomycota</taxon>
        <taxon>Pezizomycotina</taxon>
        <taxon>Sordariomycetes</taxon>
        <taxon>Xylariomycetidae</taxon>
        <taxon>Xylariales</taxon>
        <taxon>Xylariaceae</taxon>
        <taxon>Rosellinia</taxon>
    </lineage>
</organism>
<dbReference type="PANTHER" id="PTHR28181">
    <property type="entry name" value="UPF0655 PROTEIN YCR015C"/>
    <property type="match status" value="1"/>
</dbReference>
<feature type="chain" id="PRO_5010539038" description="Haloacid dehalogenase-like hydrolase" evidence="1">
    <location>
        <begin position="17"/>
        <end position="302"/>
    </location>
</feature>
<dbReference type="Proteomes" id="UP000054516">
    <property type="component" value="Unassembled WGS sequence"/>
</dbReference>
<dbReference type="OMA" id="WSPSWIR"/>
<dbReference type="SUPFAM" id="SSF56784">
    <property type="entry name" value="HAD-like"/>
    <property type="match status" value="1"/>
</dbReference>
<dbReference type="InterPro" id="IPR036412">
    <property type="entry name" value="HAD-like_sf"/>
</dbReference>
<dbReference type="EMBL" id="DF977484">
    <property type="protein sequence ID" value="GAP84971.1"/>
    <property type="molecule type" value="Genomic_DNA"/>
</dbReference>
<feature type="signal peptide" evidence="1">
    <location>
        <begin position="1"/>
        <end position="16"/>
    </location>
</feature>
<reference evidence="2" key="1">
    <citation type="submission" date="2016-03" db="EMBL/GenBank/DDBJ databases">
        <title>Draft genome sequence of Rosellinia necatrix.</title>
        <authorList>
            <person name="Kanematsu S."/>
        </authorList>
    </citation>
    <scope>NUCLEOTIDE SEQUENCE [LARGE SCALE GENOMIC DNA]</scope>
    <source>
        <strain evidence="2">W97</strain>
    </source>
</reference>
<dbReference type="STRING" id="77044.A0A1S7UTA9"/>
<evidence type="ECO:0000256" key="1">
    <source>
        <dbReference type="SAM" id="SignalP"/>
    </source>
</evidence>
<dbReference type="InterPro" id="IPR023214">
    <property type="entry name" value="HAD_sf"/>
</dbReference>
<evidence type="ECO:0008006" key="4">
    <source>
        <dbReference type="Google" id="ProtNLM"/>
    </source>
</evidence>
<accession>A0A1S7UTA9</accession>
<evidence type="ECO:0000313" key="3">
    <source>
        <dbReference type="Proteomes" id="UP000054516"/>
    </source>
</evidence>
<protein>
    <recommendedName>
        <fullName evidence="4">Haloacid dehalogenase-like hydrolase</fullName>
    </recommendedName>
</protein>
<dbReference type="Gene3D" id="3.40.50.1000">
    <property type="entry name" value="HAD superfamily/HAD-like"/>
    <property type="match status" value="1"/>
</dbReference>
<dbReference type="InterPro" id="IPR050849">
    <property type="entry name" value="HAD-like_hydrolase_phosphatase"/>
</dbReference>
<keyword evidence="3" id="KW-1185">Reference proteome</keyword>
<sequence length="302" mass="32896">MIRHLGLFLLTLGVTAKCIPTDSSPIQLFVDFDGTIVTSDAYTTLATAAYATLPSNSSILTWDEIERIYGERADAAAAALPEPSSLASAIAYANDPSLRDVEVWSFGWVKEMGLFETARANELAKYARNQTLRSGWCSFARTAQKKGAYINVVSLNWSPSWIRLVLQEASSCPDVVPHIATHSPEILPRGILPVSDLNHNVSLFSGGDKTTLMAGLLGKIPMGKKRKIVFVSDGDADLQPLWESPTTIGIVAGYEKSAARAFREYSVDIWKADGGWRGFTGESANAVYGFEDWADVTSLLWP</sequence>
<gene>
    <name evidence="2" type="ORF">SAMD00023353_3900030</name>
</gene>
<dbReference type="AlphaFoldDB" id="A0A1S7UTA9"/>
<keyword evidence="1" id="KW-0732">Signal</keyword>
<proteinExistence type="predicted"/>
<dbReference type="OrthoDB" id="10255128at2759"/>
<name>A0A1S7UTA9_ROSNE</name>
<dbReference type="PANTHER" id="PTHR28181:SF1">
    <property type="entry name" value="COLD TOLERANCE PROTEIN 1"/>
    <property type="match status" value="1"/>
</dbReference>